<evidence type="ECO:0000259" key="2">
    <source>
        <dbReference type="Pfam" id="PF01636"/>
    </source>
</evidence>
<dbReference type="Gene3D" id="3.90.1200.10">
    <property type="match status" value="1"/>
</dbReference>
<evidence type="ECO:0000256" key="1">
    <source>
        <dbReference type="ARBA" id="ARBA00038240"/>
    </source>
</evidence>
<comment type="similarity">
    <text evidence="1">Belongs to the pseudomonas-type ThrB family.</text>
</comment>
<comment type="caution">
    <text evidence="3">The sequence shown here is derived from an EMBL/GenBank/DDBJ whole genome shotgun (WGS) entry which is preliminary data.</text>
</comment>
<evidence type="ECO:0000313" key="3">
    <source>
        <dbReference type="EMBL" id="MEQ2468017.1"/>
    </source>
</evidence>
<dbReference type="InterPro" id="IPR011009">
    <property type="entry name" value="Kinase-like_dom_sf"/>
</dbReference>
<dbReference type="SUPFAM" id="SSF56112">
    <property type="entry name" value="Protein kinase-like (PK-like)"/>
    <property type="match status" value="1"/>
</dbReference>
<protein>
    <submittedName>
        <fullName evidence="3">Aminoglycoside phosphotransferase family protein</fullName>
        <ecNumber evidence="3">2.7.1.-</ecNumber>
    </submittedName>
</protein>
<proteinExistence type="inferred from homology"/>
<dbReference type="PANTHER" id="PTHR21064:SF6">
    <property type="entry name" value="AMINOGLYCOSIDE PHOSPHOTRANSFERASE DOMAIN-CONTAINING PROTEIN"/>
    <property type="match status" value="1"/>
</dbReference>
<sequence length="338" mass="39519">MYSLIKKALQPYSIGNESLTLEKTLHTESWNGDLHFKILADDKAFSARFIKHNRSPNHVFGEISNDCLLEQINFCRFLSENQIPFMRIFPVSENKPFTIIEWDNVMYRFVLFEWIEGQHITNCTTDIAVKFGKIAREMHDISSLYTSTVFTKKSHLEGYSKFINMIRQKLQISELSNDYVLLLEDYLKETEKHIKTATTDKLDFIIQSDLNPLNIIWDNNEKVVGIVDFESIDYYDRIESLAWLVKWYSRTNGLYSNEISPIVANAFLSSYNASDYLYEDELDRLSSLIWLSGCINWNFVKKTIGILESKNKNLLINHILTYKERGEKLLTLVSKNLI</sequence>
<reference evidence="3 4" key="1">
    <citation type="submission" date="2024-03" db="EMBL/GenBank/DDBJ databases">
        <title>Human intestinal bacterial collection.</title>
        <authorList>
            <person name="Pauvert C."/>
            <person name="Hitch T.C.A."/>
            <person name="Clavel T."/>
        </authorList>
    </citation>
    <scope>NUCLEOTIDE SEQUENCE [LARGE SCALE GENOMIC DNA]</scope>
    <source>
        <strain evidence="3 4">CLA-SR-H024</strain>
    </source>
</reference>
<evidence type="ECO:0000313" key="4">
    <source>
        <dbReference type="Proteomes" id="UP001465426"/>
    </source>
</evidence>
<organism evidence="3 4">
    <name type="scientific">Niallia hominis</name>
    <dbReference type="NCBI Taxonomy" id="3133173"/>
    <lineage>
        <taxon>Bacteria</taxon>
        <taxon>Bacillati</taxon>
        <taxon>Bacillota</taxon>
        <taxon>Bacilli</taxon>
        <taxon>Bacillales</taxon>
        <taxon>Bacillaceae</taxon>
        <taxon>Niallia</taxon>
    </lineage>
</organism>
<accession>A0ABV1F6Q9</accession>
<dbReference type="Pfam" id="PF01636">
    <property type="entry name" value="APH"/>
    <property type="match status" value="1"/>
</dbReference>
<dbReference type="RefSeq" id="WP_349205298.1">
    <property type="nucleotide sequence ID" value="NZ_JBBMFN010000073.1"/>
</dbReference>
<dbReference type="Proteomes" id="UP001465426">
    <property type="component" value="Unassembled WGS sequence"/>
</dbReference>
<dbReference type="GO" id="GO:0016740">
    <property type="term" value="F:transferase activity"/>
    <property type="evidence" value="ECO:0007669"/>
    <property type="project" value="UniProtKB-KW"/>
</dbReference>
<feature type="domain" description="Aminoglycoside phosphotransferase" evidence="2">
    <location>
        <begin position="69"/>
        <end position="250"/>
    </location>
</feature>
<keyword evidence="4" id="KW-1185">Reference proteome</keyword>
<keyword evidence="3" id="KW-0808">Transferase</keyword>
<dbReference type="PANTHER" id="PTHR21064">
    <property type="entry name" value="AMINOGLYCOSIDE PHOSPHOTRANSFERASE DOMAIN-CONTAINING PROTEIN-RELATED"/>
    <property type="match status" value="1"/>
</dbReference>
<dbReference type="InterPro" id="IPR002575">
    <property type="entry name" value="Aminoglycoside_PTrfase"/>
</dbReference>
<name>A0ABV1F6Q9_9BACI</name>
<dbReference type="EMBL" id="JBBMFN010000073">
    <property type="protein sequence ID" value="MEQ2468017.1"/>
    <property type="molecule type" value="Genomic_DNA"/>
</dbReference>
<dbReference type="EC" id="2.7.1.-" evidence="3"/>
<dbReference type="InterPro" id="IPR050249">
    <property type="entry name" value="Pseudomonas-type_ThrB"/>
</dbReference>
<gene>
    <name evidence="3" type="ORF">WMO63_20360</name>
</gene>